<feature type="coiled-coil region" evidence="6">
    <location>
        <begin position="92"/>
        <end position="150"/>
    </location>
</feature>
<dbReference type="InterPro" id="IPR036879">
    <property type="entry name" value="TF_MADSbox_sf"/>
</dbReference>
<dbReference type="PANTHER" id="PTHR11945:SF425">
    <property type="entry name" value="MADS-BOX TRANSCRIPTION FACTOR FAMILY PROTEIN"/>
    <property type="match status" value="1"/>
</dbReference>
<evidence type="ECO:0000256" key="2">
    <source>
        <dbReference type="ARBA" id="ARBA00023015"/>
    </source>
</evidence>
<dbReference type="PaxDb" id="3880-AES85315"/>
<dbReference type="OrthoDB" id="779403at2759"/>
<evidence type="ECO:0000256" key="6">
    <source>
        <dbReference type="SAM" id="Coils"/>
    </source>
</evidence>
<keyword evidence="6" id="KW-0175">Coiled coil</keyword>
<evidence type="ECO:0000313" key="8">
    <source>
        <dbReference type="EMBL" id="KEH43337.1"/>
    </source>
</evidence>
<gene>
    <name evidence="10" type="primary">25484840</name>
    <name evidence="8" type="ordered locus">MTR_1g090783</name>
    <name evidence="9" type="ORF">MtrunA17_Chr1g0197461</name>
</gene>
<dbReference type="Gramene" id="rna5312">
    <property type="protein sequence ID" value="RHN81296.1"/>
    <property type="gene ID" value="gene5312"/>
</dbReference>
<dbReference type="EMBL" id="PSQE01000001">
    <property type="protein sequence ID" value="RHN81296.1"/>
    <property type="molecule type" value="Genomic_DNA"/>
</dbReference>
<evidence type="ECO:0000256" key="1">
    <source>
        <dbReference type="ARBA" id="ARBA00004123"/>
    </source>
</evidence>
<dbReference type="HOGENOM" id="CLU_053053_7_0_1"/>
<comment type="subcellular location">
    <subcellularLocation>
        <location evidence="1">Nucleus</location>
    </subcellularLocation>
</comment>
<dbReference type="InterPro" id="IPR002100">
    <property type="entry name" value="TF_MADSbox"/>
</dbReference>
<dbReference type="AlphaFoldDB" id="G8A1H7"/>
<reference evidence="8 11" key="2">
    <citation type="journal article" date="2014" name="BMC Genomics">
        <title>An improved genome release (version Mt4.0) for the model legume Medicago truncatula.</title>
        <authorList>
            <person name="Tang H."/>
            <person name="Krishnakumar V."/>
            <person name="Bidwell S."/>
            <person name="Rosen B."/>
            <person name="Chan A."/>
            <person name="Zhou S."/>
            <person name="Gentzbittel L."/>
            <person name="Childs K.L."/>
            <person name="Yandell M."/>
            <person name="Gundlach H."/>
            <person name="Mayer K.F."/>
            <person name="Schwartz D.C."/>
            <person name="Town C.D."/>
        </authorList>
    </citation>
    <scope>GENOME REANNOTATION</scope>
    <source>
        <strain evidence="8">A17</strain>
        <strain evidence="10 11">cv. Jemalong A17</strain>
    </source>
</reference>
<dbReference type="PROSITE" id="PS50066">
    <property type="entry name" value="MADS_BOX_2"/>
    <property type="match status" value="1"/>
</dbReference>
<organism evidence="10">
    <name type="scientific">Medicago truncatula</name>
    <name type="common">Barrel medic</name>
    <name type="synonym">Medicago tribuloides</name>
    <dbReference type="NCBI Taxonomy" id="3880"/>
    <lineage>
        <taxon>Eukaryota</taxon>
        <taxon>Viridiplantae</taxon>
        <taxon>Streptophyta</taxon>
        <taxon>Embryophyta</taxon>
        <taxon>Tracheophyta</taxon>
        <taxon>Spermatophyta</taxon>
        <taxon>Magnoliopsida</taxon>
        <taxon>eudicotyledons</taxon>
        <taxon>Gunneridae</taxon>
        <taxon>Pentapetalae</taxon>
        <taxon>rosids</taxon>
        <taxon>fabids</taxon>
        <taxon>Fabales</taxon>
        <taxon>Fabaceae</taxon>
        <taxon>Papilionoideae</taxon>
        <taxon>50 kb inversion clade</taxon>
        <taxon>NPAAA clade</taxon>
        <taxon>Hologalegina</taxon>
        <taxon>IRL clade</taxon>
        <taxon>Trifolieae</taxon>
        <taxon>Medicago</taxon>
    </lineage>
</organism>
<dbReference type="SUPFAM" id="SSF55455">
    <property type="entry name" value="SRF-like"/>
    <property type="match status" value="1"/>
</dbReference>
<dbReference type="Proteomes" id="UP000265566">
    <property type="component" value="Chromosome 1"/>
</dbReference>
<dbReference type="GO" id="GO:0046983">
    <property type="term" value="F:protein dimerization activity"/>
    <property type="evidence" value="ECO:0007669"/>
    <property type="project" value="InterPro"/>
</dbReference>
<dbReference type="PRINTS" id="PR00404">
    <property type="entry name" value="MADSDOMAIN"/>
</dbReference>
<evidence type="ECO:0000313" key="10">
    <source>
        <dbReference type="EnsemblPlants" id="KEH43337"/>
    </source>
</evidence>
<accession>G8A1H7</accession>
<keyword evidence="4" id="KW-0804">Transcription</keyword>
<reference evidence="9" key="4">
    <citation type="journal article" date="2018" name="Nat. Plants">
        <title>Whole-genome landscape of Medicago truncatula symbiotic genes.</title>
        <authorList>
            <person name="Pecrix Y."/>
            <person name="Gamas P."/>
            <person name="Carrere S."/>
        </authorList>
    </citation>
    <scope>NUCLEOTIDE SEQUENCE</scope>
    <source>
        <tissue evidence="9">Leaves</tissue>
    </source>
</reference>
<dbReference type="InterPro" id="IPR033897">
    <property type="entry name" value="SRF-like_MADS-box"/>
</dbReference>
<protein>
    <submittedName>
        <fullName evidence="8">MADS-box transcription factor family protein</fullName>
    </submittedName>
    <submittedName>
        <fullName evidence="9">Putative transcription factor MADS-type1 family</fullName>
    </submittedName>
</protein>
<evidence type="ECO:0000313" key="9">
    <source>
        <dbReference type="EMBL" id="RHN81296.1"/>
    </source>
</evidence>
<evidence type="ECO:0000256" key="3">
    <source>
        <dbReference type="ARBA" id="ARBA00023125"/>
    </source>
</evidence>
<dbReference type="GO" id="GO:0000978">
    <property type="term" value="F:RNA polymerase II cis-regulatory region sequence-specific DNA binding"/>
    <property type="evidence" value="ECO:0000318"/>
    <property type="project" value="GO_Central"/>
</dbReference>
<dbReference type="Proteomes" id="UP000002051">
    <property type="component" value="Unassembled WGS sequence"/>
</dbReference>
<dbReference type="PANTHER" id="PTHR11945">
    <property type="entry name" value="MADS BOX PROTEIN"/>
    <property type="match status" value="1"/>
</dbReference>
<feature type="domain" description="MADS-box" evidence="7">
    <location>
        <begin position="1"/>
        <end position="46"/>
    </location>
</feature>
<keyword evidence="3" id="KW-0238">DNA-binding</keyword>
<keyword evidence="5" id="KW-0539">Nucleus</keyword>
<dbReference type="KEGG" id="mtr:25484840"/>
<dbReference type="Pfam" id="PF00319">
    <property type="entry name" value="SRF-TF"/>
    <property type="match status" value="1"/>
</dbReference>
<reference evidence="10" key="3">
    <citation type="submission" date="2015-04" db="UniProtKB">
        <authorList>
            <consortium name="EnsemblPlants"/>
        </authorList>
    </citation>
    <scope>IDENTIFICATION</scope>
    <source>
        <strain evidence="10">cv. Jemalong A17</strain>
    </source>
</reference>
<dbReference type="Gene3D" id="3.40.1810.10">
    <property type="entry name" value="Transcription factor, MADS-box"/>
    <property type="match status" value="1"/>
</dbReference>
<dbReference type="OMA" id="TYERRCQ"/>
<reference evidence="8 11" key="1">
    <citation type="journal article" date="2011" name="Nature">
        <title>The Medicago genome provides insight into the evolution of rhizobial symbioses.</title>
        <authorList>
            <person name="Young N.D."/>
            <person name="Debelle F."/>
            <person name="Oldroyd G.E."/>
            <person name="Geurts R."/>
            <person name="Cannon S.B."/>
            <person name="Udvardi M.K."/>
            <person name="Benedito V.A."/>
            <person name="Mayer K.F."/>
            <person name="Gouzy J."/>
            <person name="Schoof H."/>
            <person name="Van de Peer Y."/>
            <person name="Proost S."/>
            <person name="Cook D.R."/>
            <person name="Meyers B.C."/>
            <person name="Spannagl M."/>
            <person name="Cheung F."/>
            <person name="De Mita S."/>
            <person name="Krishnakumar V."/>
            <person name="Gundlach H."/>
            <person name="Zhou S."/>
            <person name="Mudge J."/>
            <person name="Bharti A.K."/>
            <person name="Murray J.D."/>
            <person name="Naoumkina M.A."/>
            <person name="Rosen B."/>
            <person name="Silverstein K.A."/>
            <person name="Tang H."/>
            <person name="Rombauts S."/>
            <person name="Zhao P.X."/>
            <person name="Zhou P."/>
            <person name="Barbe V."/>
            <person name="Bardou P."/>
            <person name="Bechner M."/>
            <person name="Bellec A."/>
            <person name="Berger A."/>
            <person name="Berges H."/>
            <person name="Bidwell S."/>
            <person name="Bisseling T."/>
            <person name="Choisne N."/>
            <person name="Couloux A."/>
            <person name="Denny R."/>
            <person name="Deshpande S."/>
            <person name="Dai X."/>
            <person name="Doyle J.J."/>
            <person name="Dudez A.M."/>
            <person name="Farmer A.D."/>
            <person name="Fouteau S."/>
            <person name="Franken C."/>
            <person name="Gibelin C."/>
            <person name="Gish J."/>
            <person name="Goldstein S."/>
            <person name="Gonzalez A.J."/>
            <person name="Green P.J."/>
            <person name="Hallab A."/>
            <person name="Hartog M."/>
            <person name="Hua A."/>
            <person name="Humphray S.J."/>
            <person name="Jeong D.H."/>
            <person name="Jing Y."/>
            <person name="Jocker A."/>
            <person name="Kenton S.M."/>
            <person name="Kim D.J."/>
            <person name="Klee K."/>
            <person name="Lai H."/>
            <person name="Lang C."/>
            <person name="Lin S."/>
            <person name="Macmil S.L."/>
            <person name="Magdelenat G."/>
            <person name="Matthews L."/>
            <person name="McCorrison J."/>
            <person name="Monaghan E.L."/>
            <person name="Mun J.H."/>
            <person name="Najar F.Z."/>
            <person name="Nicholson C."/>
            <person name="Noirot C."/>
            <person name="O'Bleness M."/>
            <person name="Paule C.R."/>
            <person name="Poulain J."/>
            <person name="Prion F."/>
            <person name="Qin B."/>
            <person name="Qu C."/>
            <person name="Retzel E.F."/>
            <person name="Riddle C."/>
            <person name="Sallet E."/>
            <person name="Samain S."/>
            <person name="Samson N."/>
            <person name="Sanders I."/>
            <person name="Saurat O."/>
            <person name="Scarpelli C."/>
            <person name="Schiex T."/>
            <person name="Segurens B."/>
            <person name="Severin A.J."/>
            <person name="Sherrier D.J."/>
            <person name="Shi R."/>
            <person name="Sims S."/>
            <person name="Singer S.R."/>
            <person name="Sinharoy S."/>
            <person name="Sterck L."/>
            <person name="Viollet A."/>
            <person name="Wang B.B."/>
            <person name="Wang K."/>
            <person name="Wang M."/>
            <person name="Wang X."/>
            <person name="Warfsmann J."/>
            <person name="Weissenbach J."/>
            <person name="White D.D."/>
            <person name="White J.D."/>
            <person name="Wiley G.B."/>
            <person name="Wincker P."/>
            <person name="Xing Y."/>
            <person name="Yang L."/>
            <person name="Yao Z."/>
            <person name="Ying F."/>
            <person name="Zhai J."/>
            <person name="Zhou L."/>
            <person name="Zuber A."/>
            <person name="Denarie J."/>
            <person name="Dixon R.A."/>
            <person name="May G.D."/>
            <person name="Schwartz D.C."/>
            <person name="Rogers J."/>
            <person name="Quetier F."/>
            <person name="Town C.D."/>
            <person name="Roe B.A."/>
        </authorList>
    </citation>
    <scope>NUCLEOTIDE SEQUENCE [LARGE SCALE GENOMIC DNA]</scope>
    <source>
        <strain evidence="8">A17</strain>
        <strain evidence="10 11">cv. Jemalong A17</strain>
    </source>
</reference>
<dbReference type="FunFam" id="3.40.1810.10:FF:000024">
    <property type="entry name" value="Agamous-like MADS-box protein AGL80"/>
    <property type="match status" value="1"/>
</dbReference>
<sequence length="156" mass="17914">MRQKVKLAFISNGAARKATYNKRKKGIIKKVSELSTLCGVSACAIISNPFNSQIEVWPDREGAKKVIERYHNSSAKDETKNLNQEGLIMQNIAKARDRLRKLENKKPEKKIDLLMHECMQNKNLVDNLTAEELKDLDEFIEKKLKEEDDKINAIET</sequence>
<dbReference type="STRING" id="3880.G8A1H7"/>
<dbReference type="CDD" id="cd00266">
    <property type="entry name" value="MADS_SRF_like"/>
    <property type="match status" value="1"/>
</dbReference>
<evidence type="ECO:0000313" key="11">
    <source>
        <dbReference type="Proteomes" id="UP000002051"/>
    </source>
</evidence>
<dbReference type="GO" id="GO:0045944">
    <property type="term" value="P:positive regulation of transcription by RNA polymerase II"/>
    <property type="evidence" value="ECO:0007669"/>
    <property type="project" value="InterPro"/>
</dbReference>
<dbReference type="SMART" id="SM00432">
    <property type="entry name" value="MADS"/>
    <property type="match status" value="1"/>
</dbReference>
<evidence type="ECO:0000259" key="7">
    <source>
        <dbReference type="PROSITE" id="PS50066"/>
    </source>
</evidence>
<dbReference type="eggNOG" id="KOG0014">
    <property type="taxonomic scope" value="Eukaryota"/>
</dbReference>
<dbReference type="EnsemblPlants" id="KEH43337">
    <property type="protein sequence ID" value="KEH43337"/>
    <property type="gene ID" value="MTR_1g090783"/>
</dbReference>
<dbReference type="GO" id="GO:0005634">
    <property type="term" value="C:nucleus"/>
    <property type="evidence" value="ECO:0007669"/>
    <property type="project" value="UniProtKB-SubCell"/>
</dbReference>
<evidence type="ECO:0000256" key="5">
    <source>
        <dbReference type="ARBA" id="ARBA00023242"/>
    </source>
</evidence>
<dbReference type="EMBL" id="CM001217">
    <property type="protein sequence ID" value="KEH43337.1"/>
    <property type="molecule type" value="Genomic_DNA"/>
</dbReference>
<proteinExistence type="predicted"/>
<keyword evidence="11" id="KW-1185">Reference proteome</keyword>
<keyword evidence="2" id="KW-0805">Transcription regulation</keyword>
<dbReference type="GO" id="GO:0000981">
    <property type="term" value="F:DNA-binding transcription factor activity, RNA polymerase II-specific"/>
    <property type="evidence" value="ECO:0000318"/>
    <property type="project" value="GO_Central"/>
</dbReference>
<evidence type="ECO:0000256" key="4">
    <source>
        <dbReference type="ARBA" id="ARBA00023163"/>
    </source>
</evidence>
<dbReference type="GO" id="GO:0006357">
    <property type="term" value="P:regulation of transcription by RNA polymerase II"/>
    <property type="evidence" value="ECO:0000318"/>
    <property type="project" value="GO_Central"/>
</dbReference>
<name>G8A1H7_MEDTR</name>